<accession>A0ACC1MKE7</accession>
<name>A0ACC1MKE7_9HYPO</name>
<organism evidence="1 2">
    <name type="scientific">Zarea fungicola</name>
    <dbReference type="NCBI Taxonomy" id="93591"/>
    <lineage>
        <taxon>Eukaryota</taxon>
        <taxon>Fungi</taxon>
        <taxon>Dikarya</taxon>
        <taxon>Ascomycota</taxon>
        <taxon>Pezizomycotina</taxon>
        <taxon>Sordariomycetes</taxon>
        <taxon>Hypocreomycetidae</taxon>
        <taxon>Hypocreales</taxon>
        <taxon>Cordycipitaceae</taxon>
        <taxon>Zarea</taxon>
    </lineage>
</organism>
<evidence type="ECO:0000313" key="2">
    <source>
        <dbReference type="Proteomes" id="UP001143910"/>
    </source>
</evidence>
<comment type="caution">
    <text evidence="1">The sequence shown here is derived from an EMBL/GenBank/DDBJ whole genome shotgun (WGS) entry which is preliminary data.</text>
</comment>
<reference evidence="1" key="1">
    <citation type="submission" date="2022-08" db="EMBL/GenBank/DDBJ databases">
        <title>Genome Sequence of Lecanicillium fungicola.</title>
        <authorList>
            <person name="Buettner E."/>
        </authorList>
    </citation>
    <scope>NUCLEOTIDE SEQUENCE</scope>
    <source>
        <strain evidence="1">Babe33</strain>
    </source>
</reference>
<dbReference type="Proteomes" id="UP001143910">
    <property type="component" value="Unassembled WGS sequence"/>
</dbReference>
<keyword evidence="2" id="KW-1185">Reference proteome</keyword>
<evidence type="ECO:0000313" key="1">
    <source>
        <dbReference type="EMBL" id="KAJ2967142.1"/>
    </source>
</evidence>
<proteinExistence type="predicted"/>
<gene>
    <name evidence="1" type="ORF">NQ176_g9809</name>
</gene>
<protein>
    <submittedName>
        <fullName evidence="1">Uncharacterized protein</fullName>
    </submittedName>
</protein>
<dbReference type="EMBL" id="JANJQO010002390">
    <property type="protein sequence ID" value="KAJ2967142.1"/>
    <property type="molecule type" value="Genomic_DNA"/>
</dbReference>
<sequence length="379" mass="41739">MLDTKKTRARALLTAAVLCTGTALAQINAGFNVNTAAAVMMSRSQHSWEWGTAAQALLELDNNELSVFGDNPFPNGGIPKADPNIPALKFVKPNINRNSQVLADNSAAGDPASMGVSALLLGTSDSVYNGAADRQANYLLTKVPRYANGAISHRPDIKELWADNMAMSFPFLAYYAVYKNDRNLMAEVVRQCSLYRDVLKTNQFLNWRHIIGPQSQDTGLWSTGNGWAGYGMVRVLHTLQKWSGSQDMTTQAGQLKTWIKEILDGALLSGFDGGLLHNYMNDNSWFGEISGTALLSAVAYRMAVNDPVMFPQQYIDWADRNRKQLAKRQGGNGIVSPAVNPYNWHDRNKYTSGSPEGQAFMVYLYTAYRDCVNKGVCSN</sequence>